<keyword evidence="10 12" id="KW-0100">Branched-chain amino acid biosynthesis</keyword>
<evidence type="ECO:0000313" key="16">
    <source>
        <dbReference type="EMBL" id="CDI40889.1"/>
    </source>
</evidence>
<dbReference type="KEGG" id="tep:TepRe1_1943"/>
<dbReference type="Gene3D" id="3.40.50.970">
    <property type="match status" value="2"/>
</dbReference>
<dbReference type="RefSeq" id="WP_013778993.1">
    <property type="nucleotide sequence ID" value="NC_015519.1"/>
</dbReference>
<sequence>MKITGAQALIKSLEIEKVKYVFGYPGGAILPVYDALNYSKIKHILTRSEQAAAHAASGYARVSGNVGVCMATSGPGATNLVTGIATAYMDSIPIIAITGQVSTSVIGKDVFQEVDITGATAPFTKHNYLIKDANDIPRILKEAFYIASTGRPGPVLIDLPKDVAETKINFKYPENISLRGYKPNIIGHSLQISRAAELINKSRCPVICAGGGINSAGAEEELMQLAEKACIPVVTTLMGIGAFPANHPLHMGMIGMHGIPAANKTVTEADLVIAAGSRFADRTVGKVEGFAPKAKIIHIDIDPAEIGKNIQAHIPIVGDVKQILGEIVKKVEHKVPSAWNEYASSLKKLKEEENLGSHSDERLNPIEIIRQLSNKTKGKAIITTEVGCHQMWTAQYYEFIKPRTFISSGGLGTMGYGLPAAIGAQMAKKDEMIINICGDGSFQMNLTEMATAVENNLPVKIVLFNNSGLGLVRQLQEFYCDKRYNQVYFSFVPDFIKLAESYNFKAMRIQKQSEISDAIDSLISHEGPFLLECILDINENVYPMVLNGSPINEMIGG</sequence>
<evidence type="ECO:0000256" key="1">
    <source>
        <dbReference type="ARBA" id="ARBA00004974"/>
    </source>
</evidence>
<dbReference type="InterPro" id="IPR029035">
    <property type="entry name" value="DHS-like_NAD/FAD-binding_dom"/>
</dbReference>
<evidence type="ECO:0000256" key="4">
    <source>
        <dbReference type="ARBA" id="ARBA00013145"/>
    </source>
</evidence>
<dbReference type="SUPFAM" id="SSF52518">
    <property type="entry name" value="Thiamin diphosphate-binding fold (THDP-binding)"/>
    <property type="match status" value="2"/>
</dbReference>
<accession>F4LQR8</accession>
<evidence type="ECO:0000259" key="15">
    <source>
        <dbReference type="Pfam" id="PF02776"/>
    </source>
</evidence>
<comment type="cofactor">
    <cofactor evidence="12">
        <name>thiamine diphosphate</name>
        <dbReference type="ChEBI" id="CHEBI:58937"/>
    </cofactor>
    <text evidence="12">Binds 1 thiamine pyrophosphate per subunit.</text>
</comment>
<dbReference type="GO" id="GO:0050660">
    <property type="term" value="F:flavin adenine dinucleotide binding"/>
    <property type="evidence" value="ECO:0007669"/>
    <property type="project" value="InterPro"/>
</dbReference>
<dbReference type="PANTHER" id="PTHR18968">
    <property type="entry name" value="THIAMINE PYROPHOSPHATE ENZYMES"/>
    <property type="match status" value="1"/>
</dbReference>
<keyword evidence="9 12" id="KW-0786">Thiamine pyrophosphate</keyword>
<dbReference type="FunFam" id="3.40.50.970:FF:000007">
    <property type="entry name" value="Acetolactate synthase"/>
    <property type="match status" value="1"/>
</dbReference>
<dbReference type="HOGENOM" id="CLU_013748_1_2_9"/>
<comment type="pathway">
    <text evidence="2 12">Amino-acid biosynthesis; L-valine biosynthesis; L-valine from pyruvate: step 1/4.</text>
</comment>
<feature type="domain" description="Thiamine pyrophosphate enzyme N-terminal TPP-binding" evidence="15">
    <location>
        <begin position="4"/>
        <end position="117"/>
    </location>
</feature>
<evidence type="ECO:0000256" key="2">
    <source>
        <dbReference type="ARBA" id="ARBA00005025"/>
    </source>
</evidence>
<proteinExistence type="inferred from homology"/>
<evidence type="ECO:0000256" key="5">
    <source>
        <dbReference type="ARBA" id="ARBA00022605"/>
    </source>
</evidence>
<keyword evidence="6 12" id="KW-0808">Transferase</keyword>
<feature type="domain" description="Thiamine pyrophosphate enzyme TPP-binding" evidence="14">
    <location>
        <begin position="386"/>
        <end position="533"/>
    </location>
</feature>
<dbReference type="InterPro" id="IPR012000">
    <property type="entry name" value="Thiamin_PyroP_enz_cen_dom"/>
</dbReference>
<comment type="cofactor">
    <cofactor evidence="12">
        <name>Mg(2+)</name>
        <dbReference type="ChEBI" id="CHEBI:18420"/>
    </cofactor>
    <text evidence="12">Binds 1 Mg(2+) ion per subunit.</text>
</comment>
<keyword evidence="17" id="KW-1185">Reference proteome</keyword>
<dbReference type="GO" id="GO:0009099">
    <property type="term" value="P:L-valine biosynthetic process"/>
    <property type="evidence" value="ECO:0007669"/>
    <property type="project" value="UniProtKB-UniPathway"/>
</dbReference>
<comment type="catalytic activity">
    <reaction evidence="11 12">
        <text>2 pyruvate + H(+) = (2S)-2-acetolactate + CO2</text>
        <dbReference type="Rhea" id="RHEA:25249"/>
        <dbReference type="ChEBI" id="CHEBI:15361"/>
        <dbReference type="ChEBI" id="CHEBI:15378"/>
        <dbReference type="ChEBI" id="CHEBI:16526"/>
        <dbReference type="ChEBI" id="CHEBI:58476"/>
        <dbReference type="EC" id="2.2.1.6"/>
    </reaction>
</comment>
<dbReference type="GO" id="GO:0000287">
    <property type="term" value="F:magnesium ion binding"/>
    <property type="evidence" value="ECO:0007669"/>
    <property type="project" value="UniProtKB-UniRule"/>
</dbReference>
<dbReference type="GO" id="GO:0005948">
    <property type="term" value="C:acetolactate synthase complex"/>
    <property type="evidence" value="ECO:0007669"/>
    <property type="project" value="TreeGrafter"/>
</dbReference>
<dbReference type="STRING" id="1209989.TepRe1_1943"/>
<dbReference type="NCBIfam" id="TIGR00118">
    <property type="entry name" value="acolac_lg"/>
    <property type="match status" value="1"/>
</dbReference>
<dbReference type="Pfam" id="PF02776">
    <property type="entry name" value="TPP_enzyme_N"/>
    <property type="match status" value="1"/>
</dbReference>
<dbReference type="InterPro" id="IPR012846">
    <property type="entry name" value="Acetolactate_synth_lsu"/>
</dbReference>
<gene>
    <name evidence="16" type="primary">ilvB</name>
    <name evidence="16" type="ordered locus">TEPIRE1_2090</name>
</gene>
<dbReference type="PANTHER" id="PTHR18968:SF13">
    <property type="entry name" value="ACETOLACTATE SYNTHASE CATALYTIC SUBUNIT, MITOCHONDRIAL"/>
    <property type="match status" value="1"/>
</dbReference>
<name>F4LQR8_TEPAE</name>
<evidence type="ECO:0000256" key="9">
    <source>
        <dbReference type="ARBA" id="ARBA00023052"/>
    </source>
</evidence>
<keyword evidence="7 12" id="KW-0479">Metal-binding</keyword>
<feature type="domain" description="Thiamine pyrophosphate enzyme central" evidence="13">
    <location>
        <begin position="192"/>
        <end position="326"/>
    </location>
</feature>
<dbReference type="UniPathway" id="UPA00047">
    <property type="reaction ID" value="UER00055"/>
</dbReference>
<dbReference type="UniPathway" id="UPA00049">
    <property type="reaction ID" value="UER00059"/>
</dbReference>
<dbReference type="KEGG" id="tae:TepiRe1_2090"/>
<dbReference type="OrthoDB" id="4494979at2"/>
<organism evidence="16 17">
    <name type="scientific">Tepidanaerobacter acetatoxydans (strain DSM 21804 / JCM 16047 / Re1)</name>
    <dbReference type="NCBI Taxonomy" id="1209989"/>
    <lineage>
        <taxon>Bacteria</taxon>
        <taxon>Bacillati</taxon>
        <taxon>Bacillota</taxon>
        <taxon>Clostridia</taxon>
        <taxon>Thermosediminibacterales</taxon>
        <taxon>Tepidanaerobacteraceae</taxon>
        <taxon>Tepidanaerobacter</taxon>
    </lineage>
</organism>
<comment type="pathway">
    <text evidence="1 12">Amino-acid biosynthesis; L-isoleucine biosynthesis; L-isoleucine from 2-oxobutanoate: step 1/4.</text>
</comment>
<dbReference type="InterPro" id="IPR012001">
    <property type="entry name" value="Thiamin_PyroP_enz_TPP-bd_dom"/>
</dbReference>
<dbReference type="InterPro" id="IPR011766">
    <property type="entry name" value="TPP_enzyme_TPP-bd"/>
</dbReference>
<evidence type="ECO:0000259" key="14">
    <source>
        <dbReference type="Pfam" id="PF02775"/>
    </source>
</evidence>
<evidence type="ECO:0000256" key="6">
    <source>
        <dbReference type="ARBA" id="ARBA00022679"/>
    </source>
</evidence>
<evidence type="ECO:0000256" key="3">
    <source>
        <dbReference type="ARBA" id="ARBA00007812"/>
    </source>
</evidence>
<dbReference type="CDD" id="cd07035">
    <property type="entry name" value="TPP_PYR_POX_like"/>
    <property type="match status" value="1"/>
</dbReference>
<dbReference type="Gene3D" id="3.40.50.1220">
    <property type="entry name" value="TPP-binding domain"/>
    <property type="match status" value="1"/>
</dbReference>
<evidence type="ECO:0000256" key="10">
    <source>
        <dbReference type="ARBA" id="ARBA00023304"/>
    </source>
</evidence>
<dbReference type="Pfam" id="PF02775">
    <property type="entry name" value="TPP_enzyme_C"/>
    <property type="match status" value="1"/>
</dbReference>
<evidence type="ECO:0000313" key="17">
    <source>
        <dbReference type="Proteomes" id="UP000010802"/>
    </source>
</evidence>
<dbReference type="EC" id="2.2.1.6" evidence="4 12"/>
<keyword evidence="5 12" id="KW-0028">Amino-acid biosynthesis</keyword>
<dbReference type="FunFam" id="3.40.50.1220:FF:000008">
    <property type="entry name" value="Acetolactate synthase"/>
    <property type="match status" value="1"/>
</dbReference>
<dbReference type="GO" id="GO:0003984">
    <property type="term" value="F:acetolactate synthase activity"/>
    <property type="evidence" value="ECO:0007669"/>
    <property type="project" value="UniProtKB-EC"/>
</dbReference>
<protein>
    <recommendedName>
        <fullName evidence="4 12">Acetolactate synthase</fullName>
        <ecNumber evidence="4 12">2.2.1.6</ecNumber>
    </recommendedName>
</protein>
<evidence type="ECO:0000256" key="12">
    <source>
        <dbReference type="RuleBase" id="RU003591"/>
    </source>
</evidence>
<keyword evidence="8 12" id="KW-0460">Magnesium</keyword>
<dbReference type="AlphaFoldDB" id="F4LQR8"/>
<dbReference type="InterPro" id="IPR029061">
    <property type="entry name" value="THDP-binding"/>
</dbReference>
<dbReference type="SUPFAM" id="SSF52467">
    <property type="entry name" value="DHS-like NAD/FAD-binding domain"/>
    <property type="match status" value="1"/>
</dbReference>
<reference evidence="17" key="1">
    <citation type="journal article" date="2013" name="Genome Announc.">
        <title>First genome sequence of a syntrophic acetate-oxidizing bacterium, Tepidanaerobacter acetatoxydans strain Re1.</title>
        <authorList>
            <person name="Manzoor S."/>
            <person name="Bongcam-Rudloff E."/>
            <person name="Schnurer A."/>
            <person name="Muller B."/>
        </authorList>
    </citation>
    <scope>NUCLEOTIDE SEQUENCE [LARGE SCALE GENOMIC DNA]</scope>
    <source>
        <strain evidence="17">Re1</strain>
    </source>
</reference>
<evidence type="ECO:0000259" key="13">
    <source>
        <dbReference type="Pfam" id="PF00205"/>
    </source>
</evidence>
<evidence type="ECO:0000256" key="8">
    <source>
        <dbReference type="ARBA" id="ARBA00022842"/>
    </source>
</evidence>
<dbReference type="InterPro" id="IPR039368">
    <property type="entry name" value="AHAS_TPP"/>
</dbReference>
<comment type="similarity">
    <text evidence="3 12">Belongs to the TPP enzyme family.</text>
</comment>
<dbReference type="EMBL" id="HF563609">
    <property type="protein sequence ID" value="CDI40889.1"/>
    <property type="molecule type" value="Genomic_DNA"/>
</dbReference>
<dbReference type="GO" id="GO:0009097">
    <property type="term" value="P:isoleucine biosynthetic process"/>
    <property type="evidence" value="ECO:0007669"/>
    <property type="project" value="UniProtKB-UniPathway"/>
</dbReference>
<dbReference type="Proteomes" id="UP000010802">
    <property type="component" value="Chromosome"/>
</dbReference>
<dbReference type="eggNOG" id="COG0028">
    <property type="taxonomic scope" value="Bacteria"/>
</dbReference>
<dbReference type="InterPro" id="IPR045229">
    <property type="entry name" value="TPP_enz"/>
</dbReference>
<dbReference type="Pfam" id="PF00205">
    <property type="entry name" value="TPP_enzyme_M"/>
    <property type="match status" value="1"/>
</dbReference>
<evidence type="ECO:0000256" key="11">
    <source>
        <dbReference type="ARBA" id="ARBA00048670"/>
    </source>
</evidence>
<dbReference type="GO" id="GO:0030976">
    <property type="term" value="F:thiamine pyrophosphate binding"/>
    <property type="evidence" value="ECO:0007669"/>
    <property type="project" value="UniProtKB-UniRule"/>
</dbReference>
<dbReference type="CDD" id="cd02015">
    <property type="entry name" value="TPP_AHAS"/>
    <property type="match status" value="1"/>
</dbReference>
<evidence type="ECO:0000256" key="7">
    <source>
        <dbReference type="ARBA" id="ARBA00022723"/>
    </source>
</evidence>